<sequence>MPDDPVDVLRRWADSGGIWRVAGRRAGSIAVSLYECTGGAEADRITCPATPALLDYLAGRTSSED</sequence>
<proteinExistence type="predicted"/>
<evidence type="ECO:0000313" key="1">
    <source>
        <dbReference type="EMBL" id="MBU3062133.1"/>
    </source>
</evidence>
<dbReference type="RefSeq" id="WP_215917020.1">
    <property type="nucleotide sequence ID" value="NZ_JAHKNI010000003.1"/>
</dbReference>
<reference evidence="1 2" key="1">
    <citation type="submission" date="2021-06" db="EMBL/GenBank/DDBJ databases">
        <title>Actinomycetes sequencing.</title>
        <authorList>
            <person name="Shan Q."/>
        </authorList>
    </citation>
    <scope>NUCLEOTIDE SEQUENCE [LARGE SCALE GENOMIC DNA]</scope>
    <source>
        <strain evidence="1 2">NEAU-G5</strain>
    </source>
</reference>
<gene>
    <name evidence="1" type="ORF">KO481_11425</name>
</gene>
<evidence type="ECO:0000313" key="2">
    <source>
        <dbReference type="Proteomes" id="UP000733379"/>
    </source>
</evidence>
<organism evidence="1 2">
    <name type="scientific">Nocardia albiluteola</name>
    <dbReference type="NCBI Taxonomy" id="2842303"/>
    <lineage>
        <taxon>Bacteria</taxon>
        <taxon>Bacillati</taxon>
        <taxon>Actinomycetota</taxon>
        <taxon>Actinomycetes</taxon>
        <taxon>Mycobacteriales</taxon>
        <taxon>Nocardiaceae</taxon>
        <taxon>Nocardia</taxon>
    </lineage>
</organism>
<comment type="caution">
    <text evidence="1">The sequence shown here is derived from an EMBL/GenBank/DDBJ whole genome shotgun (WGS) entry which is preliminary data.</text>
</comment>
<accession>A0ABS6AVS0</accession>
<dbReference type="EMBL" id="JAHKNI010000003">
    <property type="protein sequence ID" value="MBU3062133.1"/>
    <property type="molecule type" value="Genomic_DNA"/>
</dbReference>
<keyword evidence="2" id="KW-1185">Reference proteome</keyword>
<name>A0ABS6AVS0_9NOCA</name>
<protein>
    <submittedName>
        <fullName evidence="1">Uncharacterized protein</fullName>
    </submittedName>
</protein>
<dbReference type="Proteomes" id="UP000733379">
    <property type="component" value="Unassembled WGS sequence"/>
</dbReference>